<reference evidence="2 3" key="1">
    <citation type="submission" date="2017-08" db="EMBL/GenBank/DDBJ databases">
        <title>The whole genome shortgun sequences of strain Leeuwenhoekiella nanhaiensis G18 from the South China Sea.</title>
        <authorList>
            <person name="Liu Q."/>
        </authorList>
    </citation>
    <scope>NUCLEOTIDE SEQUENCE [LARGE SCALE GENOMIC DNA]</scope>
    <source>
        <strain evidence="2 3">G18</strain>
    </source>
</reference>
<evidence type="ECO:0000313" key="3">
    <source>
        <dbReference type="Proteomes" id="UP000229433"/>
    </source>
</evidence>
<feature type="transmembrane region" description="Helical" evidence="1">
    <location>
        <begin position="117"/>
        <end position="141"/>
    </location>
</feature>
<feature type="transmembrane region" description="Helical" evidence="1">
    <location>
        <begin position="78"/>
        <end position="97"/>
    </location>
</feature>
<keyword evidence="1" id="KW-0472">Membrane</keyword>
<keyword evidence="3" id="KW-1185">Reference proteome</keyword>
<evidence type="ECO:0000313" key="2">
    <source>
        <dbReference type="EMBL" id="PHQ31110.1"/>
    </source>
</evidence>
<keyword evidence="1" id="KW-0812">Transmembrane</keyword>
<feature type="transmembrane region" description="Helical" evidence="1">
    <location>
        <begin position="43"/>
        <end position="66"/>
    </location>
</feature>
<sequence>MLHKILKIVALILSVLGAIWLVRILLAGDTAITDSADLQSSLVTPFIIIAYVTIAIAIVFVLVFVLKNLFSSGSSLKGTLIGLGAFLAIVVISYVLASGEEVTLRDGEVVSAGASRWIEAGIYMFYILALVAIGAMVFSGVKKLAK</sequence>
<dbReference type="RefSeq" id="WP_099644650.1">
    <property type="nucleotide sequence ID" value="NZ_KZ319287.1"/>
</dbReference>
<name>A0A2G1VWX6_9FLAO</name>
<dbReference type="Proteomes" id="UP000229433">
    <property type="component" value="Unassembled WGS sequence"/>
</dbReference>
<gene>
    <name evidence="2" type="ORF">CJ305_02500</name>
</gene>
<organism evidence="2 3">
    <name type="scientific">Leeuwenhoekiella nanhaiensis</name>
    <dbReference type="NCBI Taxonomy" id="1655491"/>
    <lineage>
        <taxon>Bacteria</taxon>
        <taxon>Pseudomonadati</taxon>
        <taxon>Bacteroidota</taxon>
        <taxon>Flavobacteriia</taxon>
        <taxon>Flavobacteriales</taxon>
        <taxon>Flavobacteriaceae</taxon>
        <taxon>Leeuwenhoekiella</taxon>
    </lineage>
</organism>
<evidence type="ECO:0000256" key="1">
    <source>
        <dbReference type="SAM" id="Phobius"/>
    </source>
</evidence>
<comment type="caution">
    <text evidence="2">The sequence shown here is derived from an EMBL/GenBank/DDBJ whole genome shotgun (WGS) entry which is preliminary data.</text>
</comment>
<keyword evidence="1" id="KW-1133">Transmembrane helix</keyword>
<accession>A0A2G1VWX6</accession>
<proteinExistence type="predicted"/>
<dbReference type="OrthoDB" id="1446429at2"/>
<dbReference type="EMBL" id="NQXA01000001">
    <property type="protein sequence ID" value="PHQ31110.1"/>
    <property type="molecule type" value="Genomic_DNA"/>
</dbReference>
<dbReference type="AlphaFoldDB" id="A0A2G1VWX6"/>
<protein>
    <submittedName>
        <fullName evidence="2">Uncharacterized protein</fullName>
    </submittedName>
</protein>